<proteinExistence type="predicted"/>
<gene>
    <name evidence="2" type="ORF">TUM19329_08380</name>
</gene>
<dbReference type="Proteomes" id="UP000502894">
    <property type="component" value="Chromosome"/>
</dbReference>
<protein>
    <recommendedName>
        <fullName evidence="4">Protein IcmL-like protein</fullName>
    </recommendedName>
</protein>
<keyword evidence="3" id="KW-1185">Reference proteome</keyword>
<evidence type="ECO:0000256" key="1">
    <source>
        <dbReference type="SAM" id="SignalP"/>
    </source>
</evidence>
<accession>A0A6F8T2S7</accession>
<feature type="chain" id="PRO_5026069363" description="Protein IcmL-like protein" evidence="1">
    <location>
        <begin position="23"/>
        <end position="150"/>
    </location>
</feature>
<dbReference type="AlphaFoldDB" id="A0A6F8T2S7"/>
<dbReference type="RefSeq" id="WP_173236361.1">
    <property type="nucleotide sequence ID" value="NZ_AP022839.1"/>
</dbReference>
<dbReference type="KEGG" id="lant:TUM19329_08380"/>
<reference evidence="2" key="1">
    <citation type="journal article" date="2020" name="Microbiol. Resour. Announc.">
        <title>Complete Genome Sequence of Novel Psychrotolerant Legionella Strain TUM19329, Isolated from Antarctic Lake Sediment.</title>
        <authorList>
            <person name="Shimada S."/>
            <person name="Nakai R."/>
            <person name="Aoki K."/>
            <person name="Shimoeda N."/>
            <person name="Ohno G."/>
            <person name="Miyazaki Y."/>
            <person name="Kudoh S."/>
            <person name="Imura S."/>
            <person name="Watanabe K."/>
            <person name="Ishii Y."/>
            <person name="Tateda K."/>
        </authorList>
    </citation>
    <scope>NUCLEOTIDE SEQUENCE [LARGE SCALE GENOMIC DNA]</scope>
    <source>
        <strain evidence="2">TUM19329</strain>
    </source>
</reference>
<organism evidence="2 3">
    <name type="scientific">Legionella antarctica</name>
    <dbReference type="NCBI Taxonomy" id="2708020"/>
    <lineage>
        <taxon>Bacteria</taxon>
        <taxon>Pseudomonadati</taxon>
        <taxon>Pseudomonadota</taxon>
        <taxon>Gammaproteobacteria</taxon>
        <taxon>Legionellales</taxon>
        <taxon>Legionellaceae</taxon>
        <taxon>Legionella</taxon>
    </lineage>
</organism>
<feature type="signal peptide" evidence="1">
    <location>
        <begin position="1"/>
        <end position="22"/>
    </location>
</feature>
<evidence type="ECO:0000313" key="3">
    <source>
        <dbReference type="Proteomes" id="UP000502894"/>
    </source>
</evidence>
<keyword evidence="1" id="KW-0732">Signal</keyword>
<evidence type="ECO:0008006" key="4">
    <source>
        <dbReference type="Google" id="ProtNLM"/>
    </source>
</evidence>
<evidence type="ECO:0000313" key="2">
    <source>
        <dbReference type="EMBL" id="BCA94477.1"/>
    </source>
</evidence>
<dbReference type="EMBL" id="AP022839">
    <property type="protein sequence ID" value="BCA94477.1"/>
    <property type="molecule type" value="Genomic_DNA"/>
</dbReference>
<name>A0A6F8T2S7_9GAMM</name>
<sequence length="150" mass="17299">MNKKYFCCMLFLSLYFSSIAHSFGDSYVTDWTQKTLIETLSASYFDTPQDVALVRKKYSQAAWEPMSAFFNKELKMIDKQKLVIHPKPLTEPKITNLTDCISDQCWRVNQSFNIPELHMNIDFSLLVVSASPSGDSPFLIQSVNMNVHHY</sequence>